<dbReference type="InterPro" id="IPR010979">
    <property type="entry name" value="Ribosomal_uS13-like_H2TH"/>
</dbReference>
<evidence type="ECO:0000259" key="18">
    <source>
        <dbReference type="PROSITE" id="PS51068"/>
    </source>
</evidence>
<evidence type="ECO:0000256" key="8">
    <source>
        <dbReference type="ARBA" id="ARBA00022801"/>
    </source>
</evidence>
<dbReference type="SMART" id="SM01232">
    <property type="entry name" value="H2TH"/>
    <property type="match status" value="1"/>
</dbReference>
<evidence type="ECO:0000256" key="15">
    <source>
        <dbReference type="ARBA" id="ARBA00044632"/>
    </source>
</evidence>
<name>A0A0G0HL77_9BACT</name>
<dbReference type="SUPFAM" id="SSF57716">
    <property type="entry name" value="Glucocorticoid receptor-like (DNA-binding domain)"/>
    <property type="match status" value="1"/>
</dbReference>
<evidence type="ECO:0000256" key="5">
    <source>
        <dbReference type="ARBA" id="ARBA00022723"/>
    </source>
</evidence>
<evidence type="ECO:0000256" key="1">
    <source>
        <dbReference type="ARBA" id="ARBA00001668"/>
    </source>
</evidence>
<dbReference type="FunFam" id="1.10.8.50:FF:000003">
    <property type="entry name" value="Formamidopyrimidine-DNA glycosylase"/>
    <property type="match status" value="1"/>
</dbReference>
<feature type="domain" description="FPG-type" evidence="17">
    <location>
        <begin position="262"/>
        <end position="297"/>
    </location>
</feature>
<keyword evidence="13" id="KW-0511">Multifunctional enzyme</keyword>
<evidence type="ECO:0000313" key="20">
    <source>
        <dbReference type="Proteomes" id="UP000034603"/>
    </source>
</evidence>
<dbReference type="InterPro" id="IPR035937">
    <property type="entry name" value="FPG_N"/>
</dbReference>
<dbReference type="GO" id="GO:0008270">
    <property type="term" value="F:zinc ion binding"/>
    <property type="evidence" value="ECO:0007669"/>
    <property type="project" value="UniProtKB-KW"/>
</dbReference>
<accession>A0A0G0HL77</accession>
<evidence type="ECO:0000256" key="9">
    <source>
        <dbReference type="ARBA" id="ARBA00022833"/>
    </source>
</evidence>
<dbReference type="SUPFAM" id="SSF46946">
    <property type="entry name" value="S13-like H2TH domain"/>
    <property type="match status" value="1"/>
</dbReference>
<keyword evidence="5" id="KW-0479">Metal-binding</keyword>
<dbReference type="Proteomes" id="UP000034603">
    <property type="component" value="Unassembled WGS sequence"/>
</dbReference>
<evidence type="ECO:0000259" key="17">
    <source>
        <dbReference type="PROSITE" id="PS51066"/>
    </source>
</evidence>
<dbReference type="InterPro" id="IPR015886">
    <property type="entry name" value="H2TH_FPG"/>
</dbReference>
<evidence type="ECO:0000256" key="2">
    <source>
        <dbReference type="ARBA" id="ARBA00001947"/>
    </source>
</evidence>
<dbReference type="Pfam" id="PF06831">
    <property type="entry name" value="H2TH"/>
    <property type="match status" value="1"/>
</dbReference>
<proteinExistence type="inferred from homology"/>
<keyword evidence="9" id="KW-0862">Zinc</keyword>
<comment type="similarity">
    <text evidence="3">Belongs to the FPG family.</text>
</comment>
<sequence length="297" mass="32887">MPELPEVNSIKLQLQKYLVGHTIEKAEVRNTKIFEGNPKDIEGAKVSDVRRFAKVLSIDLSNGKSLVIHIKLTGQIIYRGPNLKNPGSLSKKVAGGVPGPHTLVIFHLDRSGVLYYNDIRRFGWIRVYDTDKVEKEGFVNKLGPEPFGGAQGKPFGQVQGKPELLTLNYFQTVLSKTARAIKVVLMDQSKIGGVGNIYANDALWLSKINPRTQAKNLDEQKSKELFDAIHTVLKAGMKYGGASELAFVTPDGAEGQYQEHTLVYGKQGTICKNCKGNKIEKYFLSGRGTYWCPTCQS</sequence>
<keyword evidence="6" id="KW-0227">DNA damage</keyword>
<dbReference type="NCBIfam" id="NF002211">
    <property type="entry name" value="PRK01103.1"/>
    <property type="match status" value="1"/>
</dbReference>
<evidence type="ECO:0000256" key="4">
    <source>
        <dbReference type="ARBA" id="ARBA00011245"/>
    </source>
</evidence>
<evidence type="ECO:0000256" key="13">
    <source>
        <dbReference type="ARBA" id="ARBA00023268"/>
    </source>
</evidence>
<dbReference type="SUPFAM" id="SSF81624">
    <property type="entry name" value="N-terminal domain of MutM-like DNA repair proteins"/>
    <property type="match status" value="1"/>
</dbReference>
<evidence type="ECO:0000256" key="11">
    <source>
        <dbReference type="ARBA" id="ARBA00023204"/>
    </source>
</evidence>
<keyword evidence="11" id="KW-0234">DNA repair</keyword>
<dbReference type="PANTHER" id="PTHR22993:SF9">
    <property type="entry name" value="FORMAMIDOPYRIMIDINE-DNA GLYCOSYLASE"/>
    <property type="match status" value="1"/>
</dbReference>
<dbReference type="PROSITE" id="PS51068">
    <property type="entry name" value="FPG_CAT"/>
    <property type="match status" value="1"/>
</dbReference>
<protein>
    <submittedName>
        <fullName evidence="19">Formamidopyrimidine-DNA glycosylase</fullName>
    </submittedName>
</protein>
<dbReference type="GO" id="GO:0003684">
    <property type="term" value="F:damaged DNA binding"/>
    <property type="evidence" value="ECO:0007669"/>
    <property type="project" value="InterPro"/>
</dbReference>
<keyword evidence="10" id="KW-0238">DNA-binding</keyword>
<dbReference type="Gene3D" id="1.10.8.50">
    <property type="match status" value="1"/>
</dbReference>
<comment type="cofactor">
    <cofactor evidence="2">
        <name>Zn(2+)</name>
        <dbReference type="ChEBI" id="CHEBI:29105"/>
    </cofactor>
</comment>
<dbReference type="GO" id="GO:0006284">
    <property type="term" value="P:base-excision repair"/>
    <property type="evidence" value="ECO:0007669"/>
    <property type="project" value="InterPro"/>
</dbReference>
<gene>
    <name evidence="19" type="ORF">US62_C0039G0005</name>
</gene>
<dbReference type="EMBL" id="LBTR01000039">
    <property type="protein sequence ID" value="KKQ43933.1"/>
    <property type="molecule type" value="Genomic_DNA"/>
</dbReference>
<dbReference type="SMART" id="SM00898">
    <property type="entry name" value="Fapy_DNA_glyco"/>
    <property type="match status" value="1"/>
</dbReference>
<comment type="catalytic activity">
    <reaction evidence="1">
        <text>Hydrolysis of DNA containing ring-opened 7-methylguanine residues, releasing 2,6-diamino-4-hydroxy-5-(N-methyl)formamidopyrimidine.</text>
        <dbReference type="EC" id="3.2.2.23"/>
    </reaction>
</comment>
<feature type="domain" description="Formamidopyrimidine-DNA glycosylase catalytic" evidence="18">
    <location>
        <begin position="2"/>
        <end position="123"/>
    </location>
</feature>
<dbReference type="PROSITE" id="PS51066">
    <property type="entry name" value="ZF_FPG_2"/>
    <property type="match status" value="1"/>
</dbReference>
<evidence type="ECO:0000313" key="19">
    <source>
        <dbReference type="EMBL" id="KKQ43933.1"/>
    </source>
</evidence>
<reference evidence="19 20" key="1">
    <citation type="journal article" date="2015" name="Nature">
        <title>rRNA introns, odd ribosomes, and small enigmatic genomes across a large radiation of phyla.</title>
        <authorList>
            <person name="Brown C.T."/>
            <person name="Hug L.A."/>
            <person name="Thomas B.C."/>
            <person name="Sharon I."/>
            <person name="Castelle C.J."/>
            <person name="Singh A."/>
            <person name="Wilkins M.J."/>
            <person name="Williams K.H."/>
            <person name="Banfield J.F."/>
        </authorList>
    </citation>
    <scope>NUCLEOTIDE SEQUENCE [LARGE SCALE GENOMIC DNA]</scope>
</reference>
<dbReference type="CDD" id="cd08966">
    <property type="entry name" value="EcFpg-like_N"/>
    <property type="match status" value="1"/>
</dbReference>
<evidence type="ECO:0000256" key="10">
    <source>
        <dbReference type="ARBA" id="ARBA00023125"/>
    </source>
</evidence>
<evidence type="ECO:0000256" key="3">
    <source>
        <dbReference type="ARBA" id="ARBA00009409"/>
    </source>
</evidence>
<dbReference type="InterPro" id="IPR000214">
    <property type="entry name" value="Znf_DNA_glyclase/AP_lyase"/>
</dbReference>
<evidence type="ECO:0000256" key="7">
    <source>
        <dbReference type="ARBA" id="ARBA00022771"/>
    </source>
</evidence>
<comment type="catalytic activity">
    <reaction evidence="15">
        <text>2'-deoxyribonucleotide-(2'-deoxyribose 5'-phosphate)-2'-deoxyribonucleotide-DNA = a 3'-end 2'-deoxyribonucleotide-(2,3-dehydro-2,3-deoxyribose 5'-phosphate)-DNA + a 5'-end 5'-phospho-2'-deoxyribonucleoside-DNA + H(+)</text>
        <dbReference type="Rhea" id="RHEA:66592"/>
        <dbReference type="Rhea" id="RHEA-COMP:13180"/>
        <dbReference type="Rhea" id="RHEA-COMP:16897"/>
        <dbReference type="Rhea" id="RHEA-COMP:17067"/>
        <dbReference type="ChEBI" id="CHEBI:15378"/>
        <dbReference type="ChEBI" id="CHEBI:136412"/>
        <dbReference type="ChEBI" id="CHEBI:157695"/>
        <dbReference type="ChEBI" id="CHEBI:167181"/>
        <dbReference type="EC" id="4.2.99.18"/>
    </reaction>
</comment>
<evidence type="ECO:0000256" key="16">
    <source>
        <dbReference type="PROSITE-ProRule" id="PRU00391"/>
    </source>
</evidence>
<dbReference type="Pfam" id="PF01149">
    <property type="entry name" value="Fapy_DNA_glyco"/>
    <property type="match status" value="1"/>
</dbReference>
<dbReference type="InterPro" id="IPR012319">
    <property type="entry name" value="FPG_cat"/>
</dbReference>
<dbReference type="Gene3D" id="3.20.190.10">
    <property type="entry name" value="MutM-like, N-terminal"/>
    <property type="match status" value="1"/>
</dbReference>
<keyword evidence="12" id="KW-0456">Lyase</keyword>
<dbReference type="AlphaFoldDB" id="A0A0G0HL77"/>
<comment type="subunit">
    <text evidence="4">Monomer.</text>
</comment>
<keyword evidence="14" id="KW-0326">Glycosidase</keyword>
<dbReference type="GO" id="GO:0034039">
    <property type="term" value="F:8-oxo-7,8-dihydroguanine DNA N-glycosylase activity"/>
    <property type="evidence" value="ECO:0007669"/>
    <property type="project" value="TreeGrafter"/>
</dbReference>
<keyword evidence="8" id="KW-0378">Hydrolase</keyword>
<organism evidence="19 20">
    <name type="scientific">Candidatus Woesebacteria bacterium GW2011_GWA1_37_8</name>
    <dbReference type="NCBI Taxonomy" id="1618546"/>
    <lineage>
        <taxon>Bacteria</taxon>
        <taxon>Candidatus Woeseibacteriota</taxon>
    </lineage>
</organism>
<dbReference type="GO" id="GO:0140078">
    <property type="term" value="F:class I DNA-(apurinic or apyrimidinic site) endonuclease activity"/>
    <property type="evidence" value="ECO:0007669"/>
    <property type="project" value="UniProtKB-EC"/>
</dbReference>
<evidence type="ECO:0000256" key="12">
    <source>
        <dbReference type="ARBA" id="ARBA00023239"/>
    </source>
</evidence>
<evidence type="ECO:0000256" key="14">
    <source>
        <dbReference type="ARBA" id="ARBA00023295"/>
    </source>
</evidence>
<keyword evidence="7 16" id="KW-0863">Zinc-finger</keyword>
<evidence type="ECO:0000256" key="6">
    <source>
        <dbReference type="ARBA" id="ARBA00022763"/>
    </source>
</evidence>
<comment type="caution">
    <text evidence="19">The sequence shown here is derived from an EMBL/GenBank/DDBJ whole genome shotgun (WGS) entry which is preliminary data.</text>
</comment>
<dbReference type="PANTHER" id="PTHR22993">
    <property type="entry name" value="FORMAMIDOPYRIMIDINE-DNA GLYCOSYLASE"/>
    <property type="match status" value="1"/>
</dbReference>
<dbReference type="InterPro" id="IPR020629">
    <property type="entry name" value="FPG_Glyclase"/>
</dbReference>